<sequence>MNNNKYLPEAKILFASGQLEKSIDFFTIAEEKGCETVDLYLSRGAAEMALGRHRDSQEDFTHVLQQDAKHERAHYFRGIAYLALGEYEKAIKDLTFSLARNNDRGIAHLARGLAYAELGQEKDATLDFKGSEAFSDAELKSFKNLFGNIPTPFSNTKELLSKENAPWNNLLSKNAAEKLSNLLE</sequence>
<reference evidence="4 5" key="1">
    <citation type="submission" date="2020-08" db="EMBL/GenBank/DDBJ databases">
        <title>Bridging the membrane lipid divide: bacteria of the FCB group superphylum have the potential to synthesize archaeal ether lipids.</title>
        <authorList>
            <person name="Villanueva L."/>
            <person name="Von Meijenfeldt F.A.B."/>
            <person name="Westbye A.B."/>
            <person name="Yadav S."/>
            <person name="Hopmans E.C."/>
            <person name="Dutilh B.E."/>
            <person name="Sinninghe Damste J.S."/>
        </authorList>
    </citation>
    <scope>NUCLEOTIDE SEQUENCE [LARGE SCALE GENOMIC DNA]</scope>
    <source>
        <strain evidence="4">NIOZ-UU47</strain>
    </source>
</reference>
<dbReference type="InterPro" id="IPR019734">
    <property type="entry name" value="TPR_rpt"/>
</dbReference>
<dbReference type="PROSITE" id="PS50005">
    <property type="entry name" value="TPR"/>
    <property type="match status" value="1"/>
</dbReference>
<keyword evidence="1" id="KW-0677">Repeat</keyword>
<evidence type="ECO:0000313" key="4">
    <source>
        <dbReference type="EMBL" id="MBC8318137.1"/>
    </source>
</evidence>
<evidence type="ECO:0000256" key="3">
    <source>
        <dbReference type="PROSITE-ProRule" id="PRU00339"/>
    </source>
</evidence>
<dbReference type="Proteomes" id="UP000614424">
    <property type="component" value="Unassembled WGS sequence"/>
</dbReference>
<dbReference type="PANTHER" id="PTHR44858">
    <property type="entry name" value="TETRATRICOPEPTIDE REPEAT PROTEIN 6"/>
    <property type="match status" value="1"/>
</dbReference>
<comment type="caution">
    <text evidence="4">The sequence shown here is derived from an EMBL/GenBank/DDBJ whole genome shotgun (WGS) entry which is preliminary data.</text>
</comment>
<dbReference type="SUPFAM" id="SSF48452">
    <property type="entry name" value="TPR-like"/>
    <property type="match status" value="1"/>
</dbReference>
<evidence type="ECO:0000313" key="5">
    <source>
        <dbReference type="Proteomes" id="UP000614424"/>
    </source>
</evidence>
<feature type="repeat" description="TPR" evidence="3">
    <location>
        <begin position="71"/>
        <end position="104"/>
    </location>
</feature>
<dbReference type="InterPro" id="IPR011990">
    <property type="entry name" value="TPR-like_helical_dom_sf"/>
</dbReference>
<dbReference type="SMART" id="SM00028">
    <property type="entry name" value="TPR"/>
    <property type="match status" value="2"/>
</dbReference>
<proteinExistence type="predicted"/>
<evidence type="ECO:0000256" key="2">
    <source>
        <dbReference type="ARBA" id="ARBA00022803"/>
    </source>
</evidence>
<evidence type="ECO:0000256" key="1">
    <source>
        <dbReference type="ARBA" id="ARBA00022737"/>
    </source>
</evidence>
<dbReference type="EMBL" id="JACNJZ010000132">
    <property type="protein sequence ID" value="MBC8318137.1"/>
    <property type="molecule type" value="Genomic_DNA"/>
</dbReference>
<gene>
    <name evidence="4" type="ORF">H8E41_09535</name>
</gene>
<dbReference type="GO" id="GO:0046813">
    <property type="term" value="P:receptor-mediated virion attachment to host cell"/>
    <property type="evidence" value="ECO:0007669"/>
    <property type="project" value="TreeGrafter"/>
</dbReference>
<dbReference type="Pfam" id="PF13432">
    <property type="entry name" value="TPR_16"/>
    <property type="match status" value="1"/>
</dbReference>
<dbReference type="AlphaFoldDB" id="A0A8J6NEK7"/>
<dbReference type="PANTHER" id="PTHR44858:SF1">
    <property type="entry name" value="UDP-N-ACETYLGLUCOSAMINE--PEPTIDE N-ACETYLGLUCOSAMINYLTRANSFERASE SPINDLY-RELATED"/>
    <property type="match status" value="1"/>
</dbReference>
<dbReference type="Gene3D" id="1.25.40.10">
    <property type="entry name" value="Tetratricopeptide repeat domain"/>
    <property type="match status" value="2"/>
</dbReference>
<name>A0A8J6NEK7_9BACT</name>
<dbReference type="GO" id="GO:0009279">
    <property type="term" value="C:cell outer membrane"/>
    <property type="evidence" value="ECO:0007669"/>
    <property type="project" value="TreeGrafter"/>
</dbReference>
<dbReference type="InterPro" id="IPR050498">
    <property type="entry name" value="Ycf3"/>
</dbReference>
<protein>
    <submittedName>
        <fullName evidence="4">Tetratricopeptide repeat protein</fullName>
    </submittedName>
</protein>
<organism evidence="4 5">
    <name type="scientific">Candidatus Desulfobia pelagia</name>
    <dbReference type="NCBI Taxonomy" id="2841692"/>
    <lineage>
        <taxon>Bacteria</taxon>
        <taxon>Pseudomonadati</taxon>
        <taxon>Thermodesulfobacteriota</taxon>
        <taxon>Desulfobulbia</taxon>
        <taxon>Desulfobulbales</taxon>
        <taxon>Desulfobulbaceae</taxon>
        <taxon>Candidatus Desulfobia</taxon>
    </lineage>
</organism>
<keyword evidence="2 3" id="KW-0802">TPR repeat</keyword>
<accession>A0A8J6NEK7</accession>